<gene>
    <name evidence="2" type="ORF">LA521A_11340</name>
</gene>
<dbReference type="Proteomes" id="UP001317822">
    <property type="component" value="Chromosome"/>
</dbReference>
<keyword evidence="3" id="KW-1185">Reference proteome</keyword>
<organism evidence="2 3">
    <name type="scientific">Lysobacter auxotrophicus</name>
    <dbReference type="NCBI Taxonomy" id="2992573"/>
    <lineage>
        <taxon>Bacteria</taxon>
        <taxon>Pseudomonadati</taxon>
        <taxon>Pseudomonadota</taxon>
        <taxon>Gammaproteobacteria</taxon>
        <taxon>Lysobacterales</taxon>
        <taxon>Lysobacteraceae</taxon>
        <taxon>Lysobacter</taxon>
    </lineage>
</organism>
<feature type="region of interest" description="Disordered" evidence="1">
    <location>
        <begin position="152"/>
        <end position="175"/>
    </location>
</feature>
<dbReference type="EMBL" id="AP027041">
    <property type="protein sequence ID" value="BDU15933.1"/>
    <property type="molecule type" value="Genomic_DNA"/>
</dbReference>
<sequence>MRAPPASRPRRKFFDRTNPTGRIRTFDAMAHPGGSAMAHAIPLSSTHESIDAGRIAANTGTLLVNGALLLLLLVPLSQRVLDAPAKPDDAITIVHVRKIEPVDPPPPVNVQITTQPPTPVTHAPPAQPVVAQIEQQVVDSQPGDIAIEPSDVAVDEGTRRPNLQGVPPSRSCRRCARRHRPIPPKRCARV</sequence>
<accession>A0ABM8DBI0</accession>
<evidence type="ECO:0000313" key="2">
    <source>
        <dbReference type="EMBL" id="BDU15933.1"/>
    </source>
</evidence>
<evidence type="ECO:0000256" key="1">
    <source>
        <dbReference type="SAM" id="MobiDB-lite"/>
    </source>
</evidence>
<reference evidence="2 3" key="1">
    <citation type="journal article" date="2023" name="Int. J. Syst. Evol. Microbiol.">
        <title>Physiological and genomic analyses of cobalamin (vitamin B12)-auxotrophy of Lysobacter auxotrophicus sp. nov., a methionine-auxotrophic chitinolytic bacterium isolated from chitin-treated soil.</title>
        <authorList>
            <person name="Saito A."/>
            <person name="Dohra H."/>
            <person name="Hamada M."/>
            <person name="Moriuchi R."/>
            <person name="Kotsuchibashi Y."/>
            <person name="Mori K."/>
        </authorList>
    </citation>
    <scope>NUCLEOTIDE SEQUENCE [LARGE SCALE GENOMIC DNA]</scope>
    <source>
        <strain evidence="2 3">5-21a</strain>
    </source>
</reference>
<name>A0ABM8DBI0_9GAMM</name>
<evidence type="ECO:0008006" key="4">
    <source>
        <dbReference type="Google" id="ProtNLM"/>
    </source>
</evidence>
<protein>
    <recommendedName>
        <fullName evidence="4">Energy transducer TonB</fullName>
    </recommendedName>
</protein>
<evidence type="ECO:0000313" key="3">
    <source>
        <dbReference type="Proteomes" id="UP001317822"/>
    </source>
</evidence>
<proteinExistence type="predicted"/>